<comment type="caution">
    <text evidence="3">The sequence shown here is derived from an EMBL/GenBank/DDBJ whole genome shotgun (WGS) entry which is preliminary data.</text>
</comment>
<dbReference type="Gene3D" id="3.40.50.720">
    <property type="entry name" value="NAD(P)-binding Rossmann-like Domain"/>
    <property type="match status" value="1"/>
</dbReference>
<reference evidence="3 4" key="1">
    <citation type="journal article" date="2024" name="Nat. Commun.">
        <title>Phylogenomics reveals the evolutionary origins of lichenization in chlorophyte algae.</title>
        <authorList>
            <person name="Puginier C."/>
            <person name="Libourel C."/>
            <person name="Otte J."/>
            <person name="Skaloud P."/>
            <person name="Haon M."/>
            <person name="Grisel S."/>
            <person name="Petersen M."/>
            <person name="Berrin J.G."/>
            <person name="Delaux P.M."/>
            <person name="Dal Grande F."/>
            <person name="Keller J."/>
        </authorList>
    </citation>
    <scope>NUCLEOTIDE SEQUENCE [LARGE SCALE GENOMIC DNA]</scope>
    <source>
        <strain evidence="3 4">SAG 2043</strain>
    </source>
</reference>
<accession>A0AAW1PUJ8</accession>
<dbReference type="Proteomes" id="UP001489004">
    <property type="component" value="Unassembled WGS sequence"/>
</dbReference>
<dbReference type="InterPro" id="IPR004360">
    <property type="entry name" value="Glyas_Fos-R_dOase_dom"/>
</dbReference>
<evidence type="ECO:0000256" key="1">
    <source>
        <dbReference type="SAM" id="MobiDB-lite"/>
    </source>
</evidence>
<sequence length="1270" mass="141135">MATRAGFVSTPITAVVHPAVVPAAVPVRTYTCIARINQRRPQIKACRAAAQASSSATKTVPPFHLAFPVHDVAAAKDFYGSKLGCPEGRSAASWVDYNLYGHQIVCHHIKGYNAASTANDVDGDPVPVPHFGLALSVDQFHELAERVRQSDIEFVLQPHIRFQGAPGEQWTMFFRDPSGNALEFKAMTNPENLFKKGQRKHWRAPSGKFKGGKSAPKKPARLDRSVSAGELVWRDLQQTALNPFESSTSDETQEDARNRRSGFHAHEGGMFRGKLGSLWGRLLYSYYNWRKDSWSDLQLFALMNMLVIFCGALVKHFWVNQVDMEEAQFSGTWQDIYKVLVLIFGSNFPEASASAPNQVFSLVMAACGLMAFALVLALVEQVVLDVVEENVKQGGRVFETGHIVVLSWGQSQHDIEVVWKILSQICLAYRNEGGRVVVVLSQTAKLEMEEMFWRTVPIEERHGTSFVFRQGSPLVPDDLRMVAASAAAVTIVVADSSRAPEEADAQSLRAAVLLDELDFPGFGVRDPRRGAVVVEMKTMDALPLLHFSCSKRILGVPTNNLNARRLARMVCHPVVAEVSKMMWNFNSQSQTYMQHFPQLVGRSFAELVAFFPEGICLGLLNSRTGDCAIAPPPDRLVGPMDDLIMIRPSSISAEEYQPLEEAADVHLDGWHPMLYYQSYDADQNGSATPDQPRTAPVAVPSLLGGMRLRSDGVADGKVPLPVEYRLGPEVDGIERLLICGWGETSFMSDLLRELDRGPAALAPGSEVTLLNIHEGYELFARIKRYNGGDLKNIRLHHVRCNPLKRHELAQVDVASFKCAMVLCDTAWMDPDNDASNGIELHEQRDFLRMDAMVMLVHLNIRKLLEAACHPELNIICEKVAFEGVTRFEDGSRLPLSVSSNFRSHAAKILLEIAYNPKVLVAYSKLTDECELLVQETAAFAMLDEEINFWQLQLRAQAVDQVLVGYYEIPQVITGPIVAVVNPVGLTSRLAPRVWNDGQQRIKLLTFCSTKKGLDEIEGNETELNYIKLSADEADMVVVQPVEDQLSVFLREELSVIREELSAFRKDTQVPRKLLRSIHAAAVAEAGKKLAWFKGSGHVDFSELNKYIGASKNKALSHSLMRLRNVVTLSRQQQVRALLRCESVGIMCVLAAAHPKLYLNAGRNGLNVPAEELEFDAQGKVELPMGKHYAYIDIGEAKRSLDYRTSVKQLGLNLGALRWTLQTAFALKPAQITLVGRLFVTKENVEVMSGKAQLVDLALCDWGYSLFVHML</sequence>
<evidence type="ECO:0000313" key="3">
    <source>
        <dbReference type="EMBL" id="KAK9811838.1"/>
    </source>
</evidence>
<protein>
    <recommendedName>
        <fullName evidence="2">VOC domain-containing protein</fullName>
    </recommendedName>
</protein>
<dbReference type="PANTHER" id="PTHR31563:SF10">
    <property type="entry name" value="ION CHANNEL POLLUX-RELATED"/>
    <property type="match status" value="1"/>
</dbReference>
<dbReference type="PROSITE" id="PS51819">
    <property type="entry name" value="VOC"/>
    <property type="match status" value="1"/>
</dbReference>
<dbReference type="InterPro" id="IPR044849">
    <property type="entry name" value="CASTOR/POLLUX/SYM8-like"/>
</dbReference>
<feature type="region of interest" description="Disordered" evidence="1">
    <location>
        <begin position="196"/>
        <end position="221"/>
    </location>
</feature>
<organism evidence="3 4">
    <name type="scientific">[Myrmecia] bisecta</name>
    <dbReference type="NCBI Taxonomy" id="41462"/>
    <lineage>
        <taxon>Eukaryota</taxon>
        <taxon>Viridiplantae</taxon>
        <taxon>Chlorophyta</taxon>
        <taxon>core chlorophytes</taxon>
        <taxon>Trebouxiophyceae</taxon>
        <taxon>Trebouxiales</taxon>
        <taxon>Trebouxiaceae</taxon>
        <taxon>Myrmecia</taxon>
    </lineage>
</organism>
<dbReference type="SUPFAM" id="SSF54593">
    <property type="entry name" value="Glyoxalase/Bleomycin resistance protein/Dihydroxybiphenyl dioxygenase"/>
    <property type="match status" value="1"/>
</dbReference>
<evidence type="ECO:0000313" key="4">
    <source>
        <dbReference type="Proteomes" id="UP001489004"/>
    </source>
</evidence>
<name>A0AAW1PUJ8_9CHLO</name>
<dbReference type="AlphaFoldDB" id="A0AAW1PUJ8"/>
<proteinExistence type="predicted"/>
<dbReference type="EMBL" id="JALJOR010000009">
    <property type="protein sequence ID" value="KAK9811838.1"/>
    <property type="molecule type" value="Genomic_DNA"/>
</dbReference>
<dbReference type="CDD" id="cd08357">
    <property type="entry name" value="VOC_like"/>
    <property type="match status" value="1"/>
</dbReference>
<dbReference type="InterPro" id="IPR037523">
    <property type="entry name" value="VOC_core"/>
</dbReference>
<gene>
    <name evidence="3" type="ORF">WJX72_011041</name>
</gene>
<dbReference type="InterPro" id="IPR029068">
    <property type="entry name" value="Glyas_Bleomycin-R_OHBP_Dase"/>
</dbReference>
<evidence type="ECO:0000259" key="2">
    <source>
        <dbReference type="PROSITE" id="PS51819"/>
    </source>
</evidence>
<dbReference type="GO" id="GO:0006811">
    <property type="term" value="P:monoatomic ion transport"/>
    <property type="evidence" value="ECO:0007669"/>
    <property type="project" value="InterPro"/>
</dbReference>
<dbReference type="Gene3D" id="3.10.180.10">
    <property type="entry name" value="2,3-Dihydroxybiphenyl 1,2-Dioxygenase, domain 1"/>
    <property type="match status" value="1"/>
</dbReference>
<keyword evidence="4" id="KW-1185">Reference proteome</keyword>
<feature type="domain" description="VOC" evidence="2">
    <location>
        <begin position="61"/>
        <end position="187"/>
    </location>
</feature>
<dbReference type="Pfam" id="PF00903">
    <property type="entry name" value="Glyoxalase"/>
    <property type="match status" value="1"/>
</dbReference>
<dbReference type="PANTHER" id="PTHR31563">
    <property type="entry name" value="ION CHANNEL POLLUX-RELATED"/>
    <property type="match status" value="1"/>
</dbReference>